<proteinExistence type="predicted"/>
<evidence type="ECO:0000313" key="2">
    <source>
        <dbReference type="Proteomes" id="UP000001399"/>
    </source>
</evidence>
<reference evidence="2" key="1">
    <citation type="journal article" date="2011" name="J. Bacteriol.">
        <title>Genome sequences of eight morphologically diverse alphaproteobacteria.</title>
        <authorList>
            <consortium name="US DOE Joint Genome Institute"/>
            <person name="Brown P.J."/>
            <person name="Kysela D.T."/>
            <person name="Buechlein A."/>
            <person name="Hemmerich C."/>
            <person name="Brun Y.V."/>
        </authorList>
    </citation>
    <scope>NUCLEOTIDE SEQUENCE [LARGE SCALE GENOMIC DNA]</scope>
    <source>
        <strain evidence="2">ATCC 17100 / ATH 3.1.1 / DSM 162 / LMG 4299</strain>
    </source>
</reference>
<dbReference type="InterPro" id="IPR036291">
    <property type="entry name" value="NAD(P)-bd_dom_sf"/>
</dbReference>
<dbReference type="RefSeq" id="WP_013419697.1">
    <property type="nucleotide sequence ID" value="NC_014664.1"/>
</dbReference>
<dbReference type="PANTHER" id="PTHR43431:SF7">
    <property type="entry name" value="OXIDOREDUCTASE, SHORT CHAIN DEHYDROGENASE_REDUCTASE FAMILY (AFU_ORTHOLOGUE AFUA_5G14000)"/>
    <property type="match status" value="1"/>
</dbReference>
<dbReference type="STRING" id="648757.Rvan_2087"/>
<dbReference type="PANTHER" id="PTHR43431">
    <property type="entry name" value="OXIDOREDUCTASE, SHORT CHAIN DEHYDROGENASE/REDUCTASE FAMILY (AFU_ORTHOLOGUE AFUA_5G14000)"/>
    <property type="match status" value="1"/>
</dbReference>
<dbReference type="PRINTS" id="PR00081">
    <property type="entry name" value="GDHRDH"/>
</dbReference>
<dbReference type="KEGG" id="rva:Rvan_2087"/>
<protein>
    <submittedName>
        <fullName evidence="1">Short-chain dehydrogenase/reductase SDR</fullName>
    </submittedName>
</protein>
<accession>E3I213</accession>
<dbReference type="InterPro" id="IPR002347">
    <property type="entry name" value="SDR_fam"/>
</dbReference>
<dbReference type="Gene3D" id="3.40.50.720">
    <property type="entry name" value="NAD(P)-binding Rossmann-like Domain"/>
    <property type="match status" value="1"/>
</dbReference>
<organism evidence="1 2">
    <name type="scientific">Rhodomicrobium vannielii (strain ATCC 17100 / DSM 162 / LMG 4299 / NCIMB 10020 / ATH 3.1.1)</name>
    <dbReference type="NCBI Taxonomy" id="648757"/>
    <lineage>
        <taxon>Bacteria</taxon>
        <taxon>Pseudomonadati</taxon>
        <taxon>Pseudomonadota</taxon>
        <taxon>Alphaproteobacteria</taxon>
        <taxon>Hyphomicrobiales</taxon>
        <taxon>Hyphomicrobiaceae</taxon>
        <taxon>Rhodomicrobium</taxon>
    </lineage>
</organism>
<dbReference type="Pfam" id="PF00106">
    <property type="entry name" value="adh_short"/>
    <property type="match status" value="1"/>
</dbReference>
<dbReference type="CDD" id="cd05373">
    <property type="entry name" value="SDR_c10"/>
    <property type="match status" value="1"/>
</dbReference>
<dbReference type="eggNOG" id="COG1028">
    <property type="taxonomic scope" value="Bacteria"/>
</dbReference>
<dbReference type="EMBL" id="CP002292">
    <property type="protein sequence ID" value="ADP71314.1"/>
    <property type="molecule type" value="Genomic_DNA"/>
</dbReference>
<evidence type="ECO:0000313" key="1">
    <source>
        <dbReference type="EMBL" id="ADP71314.1"/>
    </source>
</evidence>
<gene>
    <name evidence="1" type="ordered locus">Rvan_2087</name>
</gene>
<sequence length="274" mass="29462">MAAAAIDPTSWAQARSRAQERSFMAKQVSKRRSKQGVAVVAGVGTPNGLGAALARRFASEGLHVIIAGRTLERLEAVAATIRDAGGVATPVAADVTLDADVRRLFDLADKKNTLELAVYNVGNNVALPLLETPPDIFESLWKQNAFGGFLFGREAMQRLVSRNKGTLIFTGATASLRARPPFAAFASAKAALRAVAQGLAREFGPEGIHVAHVIIDGVIDGDYARGQFAAYVESKGKDGLLEPDAIADAYWTLHRQHKSAWTHELDLRPFKETF</sequence>
<keyword evidence="2" id="KW-1185">Reference proteome</keyword>
<name>E3I213_RHOVT</name>
<dbReference type="HOGENOM" id="CLU_010194_17_0_5"/>
<dbReference type="SUPFAM" id="SSF51735">
    <property type="entry name" value="NAD(P)-binding Rossmann-fold domains"/>
    <property type="match status" value="1"/>
</dbReference>
<dbReference type="Proteomes" id="UP000001399">
    <property type="component" value="Chromosome"/>
</dbReference>
<dbReference type="AlphaFoldDB" id="E3I213"/>